<dbReference type="SUPFAM" id="SSF58104">
    <property type="entry name" value="Methyl-accepting chemotaxis protein (MCP) signaling domain"/>
    <property type="match status" value="1"/>
</dbReference>
<feature type="transmembrane region" description="Helical" evidence="6">
    <location>
        <begin position="196"/>
        <end position="217"/>
    </location>
</feature>
<feature type="domain" description="HAMP" evidence="8">
    <location>
        <begin position="218"/>
        <end position="270"/>
    </location>
</feature>
<comment type="similarity">
    <text evidence="3">Belongs to the methyl-accepting chemotaxis (MCP) protein family.</text>
</comment>
<evidence type="ECO:0000313" key="9">
    <source>
        <dbReference type="EMBL" id="GAA0720417.1"/>
    </source>
</evidence>
<dbReference type="SMART" id="SM00283">
    <property type="entry name" value="MA"/>
    <property type="match status" value="1"/>
</dbReference>
<feature type="transmembrane region" description="Helical" evidence="6">
    <location>
        <begin position="12"/>
        <end position="31"/>
    </location>
</feature>
<evidence type="ECO:0000256" key="4">
    <source>
        <dbReference type="PROSITE-ProRule" id="PRU00284"/>
    </source>
</evidence>
<keyword evidence="2 4" id="KW-0807">Transducer</keyword>
<comment type="caution">
    <text evidence="9">The sequence shown here is derived from an EMBL/GenBank/DDBJ whole genome shotgun (WGS) entry which is preliminary data.</text>
</comment>
<dbReference type="Gene3D" id="6.10.340.10">
    <property type="match status" value="1"/>
</dbReference>
<dbReference type="SMART" id="SM00304">
    <property type="entry name" value="HAMP"/>
    <property type="match status" value="2"/>
</dbReference>
<evidence type="ECO:0000259" key="7">
    <source>
        <dbReference type="PROSITE" id="PS50111"/>
    </source>
</evidence>
<dbReference type="EMBL" id="BAAAEU010000024">
    <property type="protein sequence ID" value="GAA0720417.1"/>
    <property type="molecule type" value="Genomic_DNA"/>
</dbReference>
<dbReference type="InterPro" id="IPR004089">
    <property type="entry name" value="MCPsignal_dom"/>
</dbReference>
<dbReference type="PROSITE" id="PS50885">
    <property type="entry name" value="HAMP"/>
    <property type="match status" value="2"/>
</dbReference>
<dbReference type="Proteomes" id="UP001501523">
    <property type="component" value="Unassembled WGS sequence"/>
</dbReference>
<evidence type="ECO:0000256" key="5">
    <source>
        <dbReference type="SAM" id="Coils"/>
    </source>
</evidence>
<feature type="domain" description="HAMP" evidence="8">
    <location>
        <begin position="277"/>
        <end position="328"/>
    </location>
</feature>
<feature type="coiled-coil region" evidence="5">
    <location>
        <begin position="411"/>
        <end position="438"/>
    </location>
</feature>
<evidence type="ECO:0000313" key="10">
    <source>
        <dbReference type="Proteomes" id="UP001501523"/>
    </source>
</evidence>
<keyword evidence="6" id="KW-1133">Transmembrane helix</keyword>
<reference evidence="9 10" key="1">
    <citation type="journal article" date="2019" name="Int. J. Syst. Evol. Microbiol.">
        <title>The Global Catalogue of Microorganisms (GCM) 10K type strain sequencing project: providing services to taxonomists for standard genome sequencing and annotation.</title>
        <authorList>
            <consortium name="The Broad Institute Genomics Platform"/>
            <consortium name="The Broad Institute Genome Sequencing Center for Infectious Disease"/>
            <person name="Wu L."/>
            <person name="Ma J."/>
        </authorList>
    </citation>
    <scope>NUCLEOTIDE SEQUENCE [LARGE SCALE GENOMIC DNA]</scope>
    <source>
        <strain evidence="9 10">JCM 15421</strain>
    </source>
</reference>
<feature type="domain" description="Methyl-accepting transducer" evidence="7">
    <location>
        <begin position="340"/>
        <end position="569"/>
    </location>
</feature>
<dbReference type="Gene3D" id="1.10.287.950">
    <property type="entry name" value="Methyl-accepting chemotaxis protein"/>
    <property type="match status" value="1"/>
</dbReference>
<evidence type="ECO:0000259" key="8">
    <source>
        <dbReference type="PROSITE" id="PS50885"/>
    </source>
</evidence>
<dbReference type="InterPro" id="IPR003660">
    <property type="entry name" value="HAMP_dom"/>
</dbReference>
<dbReference type="PROSITE" id="PS50111">
    <property type="entry name" value="CHEMOTAXIS_TRANSDUC_2"/>
    <property type="match status" value="1"/>
</dbReference>
<evidence type="ECO:0000256" key="6">
    <source>
        <dbReference type="SAM" id="Phobius"/>
    </source>
</evidence>
<dbReference type="CDD" id="cd06225">
    <property type="entry name" value="HAMP"/>
    <property type="match status" value="1"/>
</dbReference>
<dbReference type="Pfam" id="PF00015">
    <property type="entry name" value="MCPsignal"/>
    <property type="match status" value="1"/>
</dbReference>
<sequence>MFKSLSIRTKMYLQIGLMMLALIGLIGAAFFQGRILTDQINGAVRTGTDSTTLVALARSAHVNFQRQVQEWKDVLIRGNDAALFQKYHDQFTARAADVQRELAASKVAIAKAGMSTSVVDKLVDEHAKMLTTYETALKSFDAADPEAGKKVDLQVRGLDRATSTQFDELIQNVVSSTTASLSALEKSGAEATSRSLVAIASAAAIAVLALLLSVVVVRTILRNVKSLSSVVGRLSAGDFAARSNLDTLDELGQLGSQLNKLLDERLSVMLAAQRENDQLNNSVVNIMTSVAQLAQRDLSIRVPVSEDVTGAVSDAINMMTTSTARALADVSGISRQVSDSSTRVKERADAVHSLAGEASNQAGEASKELTDAANALHLMGEQAQSAGRDAERALTTTGDALKIVGQTVEGIASSRDQIRETEKRVKRLAERSQEISATVTIIGQIAERTSVLALNASMQAVAAGDAGRGFAVVADEVKRLAENAREATQQIAGLVNAIQSDTSETLQAMNNTITKVVEITHLADRAGSQMNDTRHATEALVNSVRSISQTTQAQGAASQRLLERARSLLTASKRTLEEIGEQRSDTESLSDSASSLVRTISAFQLPA</sequence>
<gene>
    <name evidence="9" type="ORF">GCM10009105_29810</name>
</gene>
<evidence type="ECO:0000256" key="3">
    <source>
        <dbReference type="ARBA" id="ARBA00029447"/>
    </source>
</evidence>
<name>A0ABN1ISC4_9GAMM</name>
<dbReference type="PANTHER" id="PTHR32089:SF112">
    <property type="entry name" value="LYSOZYME-LIKE PROTEIN-RELATED"/>
    <property type="match status" value="1"/>
</dbReference>
<dbReference type="RefSeq" id="WP_343792532.1">
    <property type="nucleotide sequence ID" value="NZ_BAAAEU010000024.1"/>
</dbReference>
<keyword evidence="5" id="KW-0175">Coiled coil</keyword>
<evidence type="ECO:0000256" key="1">
    <source>
        <dbReference type="ARBA" id="ARBA00004370"/>
    </source>
</evidence>
<keyword evidence="6" id="KW-0472">Membrane</keyword>
<dbReference type="PANTHER" id="PTHR32089">
    <property type="entry name" value="METHYL-ACCEPTING CHEMOTAXIS PROTEIN MCPB"/>
    <property type="match status" value="1"/>
</dbReference>
<evidence type="ECO:0008006" key="11">
    <source>
        <dbReference type="Google" id="ProtNLM"/>
    </source>
</evidence>
<evidence type="ECO:0000256" key="2">
    <source>
        <dbReference type="ARBA" id="ARBA00023224"/>
    </source>
</evidence>
<proteinExistence type="inferred from homology"/>
<keyword evidence="6" id="KW-0812">Transmembrane</keyword>
<protein>
    <recommendedName>
        <fullName evidence="11">Methyl-accepting chemotaxis protein</fullName>
    </recommendedName>
</protein>
<keyword evidence="10" id="KW-1185">Reference proteome</keyword>
<comment type="subcellular location">
    <subcellularLocation>
        <location evidence="1">Membrane</location>
    </subcellularLocation>
</comment>
<organism evidence="9 10">
    <name type="scientific">Dokdonella soli</name>
    <dbReference type="NCBI Taxonomy" id="529810"/>
    <lineage>
        <taxon>Bacteria</taxon>
        <taxon>Pseudomonadati</taxon>
        <taxon>Pseudomonadota</taxon>
        <taxon>Gammaproteobacteria</taxon>
        <taxon>Lysobacterales</taxon>
        <taxon>Rhodanobacteraceae</taxon>
        <taxon>Dokdonella</taxon>
    </lineage>
</organism>
<accession>A0ABN1ISC4</accession>
<dbReference type="Pfam" id="PF00672">
    <property type="entry name" value="HAMP"/>
    <property type="match status" value="1"/>
</dbReference>